<evidence type="ECO:0000256" key="2">
    <source>
        <dbReference type="ARBA" id="ARBA00022801"/>
    </source>
</evidence>
<dbReference type="PANTHER" id="PTHR45953:SF1">
    <property type="entry name" value="IDURONATE 2-SULFATASE"/>
    <property type="match status" value="1"/>
</dbReference>
<feature type="non-terminal residue" evidence="4">
    <location>
        <position position="1"/>
    </location>
</feature>
<accession>A0ABR5TJE3</accession>
<dbReference type="InterPro" id="IPR017850">
    <property type="entry name" value="Alkaline_phosphatase_core_sf"/>
</dbReference>
<protein>
    <recommendedName>
        <fullName evidence="3">N-sulphoglucosamine sulphohydrolase C-terminal domain-containing protein</fullName>
    </recommendedName>
</protein>
<gene>
    <name evidence="4" type="ORF">AKJ55_01335</name>
</gene>
<evidence type="ECO:0000313" key="4">
    <source>
        <dbReference type="EMBL" id="KXB08187.1"/>
    </source>
</evidence>
<keyword evidence="2" id="KW-0378">Hydrolase</keyword>
<name>A0ABR5TJE3_9EURY</name>
<reference evidence="4 5" key="1">
    <citation type="journal article" date="2016" name="Sci. Rep.">
        <title>Metabolic traits of an uncultured archaeal lineage -MSBL1- from brine pools of the Red Sea.</title>
        <authorList>
            <person name="Mwirichia R."/>
            <person name="Alam I."/>
            <person name="Rashid M."/>
            <person name="Vinu M."/>
            <person name="Ba-Alawi W."/>
            <person name="Anthony Kamau A."/>
            <person name="Kamanda Ngugi D."/>
            <person name="Goker M."/>
            <person name="Klenk H.P."/>
            <person name="Bajic V."/>
            <person name="Stingl U."/>
        </authorList>
    </citation>
    <scope>NUCLEOTIDE SEQUENCE [LARGE SCALE GENOMIC DNA]</scope>
    <source>
        <strain evidence="4">SCGC-AAA382M17</strain>
    </source>
</reference>
<dbReference type="PANTHER" id="PTHR45953">
    <property type="entry name" value="IDURONATE 2-SULFATASE"/>
    <property type="match status" value="1"/>
</dbReference>
<dbReference type="Proteomes" id="UP000070633">
    <property type="component" value="Unassembled WGS sequence"/>
</dbReference>
<sequence length="161" mass="18795">TVIIFGDHGWNLREHGLWCKHCNFRTSLRCALMVRDPDIKGNKQTGALVEYVDIYPTLCDLCNLPLPDHLAGKSFVPILKDPNKEGKEQLICRWYEGISLKTNSYLYTEWSKSETDIYARMLFNHRFDQDETKDISKMPQNDSLVKKLSDELHNNWGKDFN</sequence>
<proteinExistence type="predicted"/>
<evidence type="ECO:0000256" key="1">
    <source>
        <dbReference type="ARBA" id="ARBA00022723"/>
    </source>
</evidence>
<dbReference type="Gene3D" id="3.40.720.10">
    <property type="entry name" value="Alkaline Phosphatase, subunit A"/>
    <property type="match status" value="1"/>
</dbReference>
<feature type="domain" description="N-sulphoglucosamine sulphohydrolase C-terminal" evidence="3">
    <location>
        <begin position="14"/>
        <end position="154"/>
    </location>
</feature>
<evidence type="ECO:0000259" key="3">
    <source>
        <dbReference type="Pfam" id="PF16347"/>
    </source>
</evidence>
<dbReference type="SUPFAM" id="SSF53649">
    <property type="entry name" value="Alkaline phosphatase-like"/>
    <property type="match status" value="1"/>
</dbReference>
<keyword evidence="1" id="KW-0479">Metal-binding</keyword>
<evidence type="ECO:0000313" key="5">
    <source>
        <dbReference type="Proteomes" id="UP000070633"/>
    </source>
</evidence>
<organism evidence="4 5">
    <name type="scientific">candidate division MSBL1 archaeon SCGC-AAA382M17</name>
    <dbReference type="NCBI Taxonomy" id="1698284"/>
    <lineage>
        <taxon>Archaea</taxon>
        <taxon>Methanobacteriati</taxon>
        <taxon>Methanobacteriota</taxon>
        <taxon>candidate division MSBL1</taxon>
    </lineage>
</organism>
<keyword evidence="5" id="KW-1185">Reference proteome</keyword>
<dbReference type="Pfam" id="PF16347">
    <property type="entry name" value="SGSH_C"/>
    <property type="match status" value="1"/>
</dbReference>
<dbReference type="InterPro" id="IPR032506">
    <property type="entry name" value="SGSH_C"/>
</dbReference>
<dbReference type="EMBL" id="LHYI01000027">
    <property type="protein sequence ID" value="KXB08187.1"/>
    <property type="molecule type" value="Genomic_DNA"/>
</dbReference>
<comment type="caution">
    <text evidence="4">The sequence shown here is derived from an EMBL/GenBank/DDBJ whole genome shotgun (WGS) entry which is preliminary data.</text>
</comment>